<dbReference type="Proteomes" id="UP000288812">
    <property type="component" value="Unassembled WGS sequence"/>
</dbReference>
<evidence type="ECO:0000256" key="2">
    <source>
        <dbReference type="PIRNR" id="PIRNR006276"/>
    </source>
</evidence>
<dbReference type="AlphaFoldDB" id="A0A437S483"/>
<dbReference type="Gene3D" id="3.40.50.620">
    <property type="entry name" value="HUPs"/>
    <property type="match status" value="1"/>
</dbReference>
<gene>
    <name evidence="4" type="ORF">EF514_10650</name>
</gene>
<dbReference type="EMBL" id="RLIH01000033">
    <property type="protein sequence ID" value="RVU53810.1"/>
    <property type="molecule type" value="Genomic_DNA"/>
</dbReference>
<dbReference type="GO" id="GO:0005737">
    <property type="term" value="C:cytoplasm"/>
    <property type="evidence" value="ECO:0007669"/>
    <property type="project" value="UniProtKB-SubCell"/>
</dbReference>
<protein>
    <recommendedName>
        <fullName evidence="2">Universal stress protein</fullName>
    </recommendedName>
</protein>
<comment type="subcellular location">
    <subcellularLocation>
        <location evidence="2">Cytoplasm</location>
    </subcellularLocation>
</comment>
<dbReference type="SUPFAM" id="SSF52402">
    <property type="entry name" value="Adenine nucleotide alpha hydrolases-like"/>
    <property type="match status" value="1"/>
</dbReference>
<evidence type="ECO:0000256" key="1">
    <source>
        <dbReference type="ARBA" id="ARBA00008791"/>
    </source>
</evidence>
<dbReference type="CDD" id="cd00293">
    <property type="entry name" value="USP-like"/>
    <property type="match status" value="1"/>
</dbReference>
<dbReference type="InterPro" id="IPR014729">
    <property type="entry name" value="Rossmann-like_a/b/a_fold"/>
</dbReference>
<comment type="similarity">
    <text evidence="1 2">Belongs to the universal stress protein A family.</text>
</comment>
<name>A0A437S483_9FIRM</name>
<dbReference type="OrthoDB" id="9794782at2"/>
<dbReference type="PIRSF" id="PIRSF006276">
    <property type="entry name" value="UspA"/>
    <property type="match status" value="1"/>
</dbReference>
<accession>A0A437S483</accession>
<dbReference type="InterPro" id="IPR006015">
    <property type="entry name" value="Universal_stress_UspA"/>
</dbReference>
<reference evidence="4 5" key="1">
    <citation type="submission" date="2018-11" db="EMBL/GenBank/DDBJ databases">
        <title>Genome sequencing and assembly of Anaerosphaera sp. nov., GS7-6-2.</title>
        <authorList>
            <person name="Rettenmaier R."/>
            <person name="Liebl W."/>
            <person name="Zverlov V."/>
        </authorList>
    </citation>
    <scope>NUCLEOTIDE SEQUENCE [LARGE SCALE GENOMIC DNA]</scope>
    <source>
        <strain evidence="4 5">GS7-6-2</strain>
    </source>
</reference>
<dbReference type="PANTHER" id="PTHR46268">
    <property type="entry name" value="STRESS RESPONSE PROTEIN NHAX"/>
    <property type="match status" value="1"/>
</dbReference>
<sequence>MKILVPIDGSKMADKALDIARDIGEKYDAQLYLITVTPQTYVLKQYQSNFPHIVEIQKEERKRVQEILSKAEEKLLDYPKEVMTFGLSGDPSEQIIDFAEKEDVDLIVMGNRGLGVFSRTLLGSVSSKVLNHTKKSVFLVKEDF</sequence>
<organism evidence="4 5">
    <name type="scientific">Anaerosphaera multitolerans</name>
    <dbReference type="NCBI Taxonomy" id="2487351"/>
    <lineage>
        <taxon>Bacteria</taxon>
        <taxon>Bacillati</taxon>
        <taxon>Bacillota</taxon>
        <taxon>Tissierellia</taxon>
        <taxon>Tissierellales</taxon>
        <taxon>Peptoniphilaceae</taxon>
        <taxon>Anaerosphaera</taxon>
    </lineage>
</organism>
<evidence type="ECO:0000313" key="4">
    <source>
        <dbReference type="EMBL" id="RVU53810.1"/>
    </source>
</evidence>
<comment type="caution">
    <text evidence="4">The sequence shown here is derived from an EMBL/GenBank/DDBJ whole genome shotgun (WGS) entry which is preliminary data.</text>
</comment>
<dbReference type="InterPro" id="IPR006016">
    <property type="entry name" value="UspA"/>
</dbReference>
<keyword evidence="5" id="KW-1185">Reference proteome</keyword>
<evidence type="ECO:0000313" key="5">
    <source>
        <dbReference type="Proteomes" id="UP000288812"/>
    </source>
</evidence>
<dbReference type="PANTHER" id="PTHR46268:SF6">
    <property type="entry name" value="UNIVERSAL STRESS PROTEIN UP12"/>
    <property type="match status" value="1"/>
</dbReference>
<proteinExistence type="inferred from homology"/>
<keyword evidence="2" id="KW-0963">Cytoplasm</keyword>
<dbReference type="Pfam" id="PF00582">
    <property type="entry name" value="Usp"/>
    <property type="match status" value="1"/>
</dbReference>
<feature type="domain" description="UspA" evidence="3">
    <location>
        <begin position="2"/>
        <end position="141"/>
    </location>
</feature>
<dbReference type="RefSeq" id="WP_127725424.1">
    <property type="nucleotide sequence ID" value="NZ_RLIH01000033.1"/>
</dbReference>
<dbReference type="PRINTS" id="PR01438">
    <property type="entry name" value="UNVRSLSTRESS"/>
</dbReference>
<evidence type="ECO:0000259" key="3">
    <source>
        <dbReference type="Pfam" id="PF00582"/>
    </source>
</evidence>